<dbReference type="STRING" id="1742359.GCA_001439625_01075"/>
<feature type="domain" description="DinB-like" evidence="6">
    <location>
        <begin position="42"/>
        <end position="164"/>
    </location>
</feature>
<dbReference type="RefSeq" id="WP_057776124.1">
    <property type="nucleotide sequence ID" value="NZ_CP042593.1"/>
</dbReference>
<proteinExistence type="inferred from homology"/>
<comment type="cofactor">
    <cofactor evidence="5">
        <name>Zn(2+)</name>
        <dbReference type="ChEBI" id="CHEBI:29105"/>
    </cofactor>
    <text evidence="5">Binds 1 zinc ion per subunit.</text>
</comment>
<comment type="similarity">
    <text evidence="5">Belongs to the metal hydrolase YfiT family.</text>
</comment>
<dbReference type="EC" id="3.-.-.-" evidence="5"/>
<accession>A0A5B8YZD2</accession>
<evidence type="ECO:0000256" key="2">
    <source>
        <dbReference type="ARBA" id="ARBA00022723"/>
    </source>
</evidence>
<dbReference type="Gene3D" id="1.20.120.450">
    <property type="entry name" value="dinb family like domain"/>
    <property type="match status" value="1"/>
</dbReference>
<comment type="function">
    <text evidence="5">Possible metal-dependent hydrolase.</text>
</comment>
<evidence type="ECO:0000313" key="7">
    <source>
        <dbReference type="EMBL" id="QED46052.1"/>
    </source>
</evidence>
<evidence type="ECO:0000256" key="3">
    <source>
        <dbReference type="ARBA" id="ARBA00022801"/>
    </source>
</evidence>
<evidence type="ECO:0000256" key="5">
    <source>
        <dbReference type="HAMAP-Rule" id="MF_01256"/>
    </source>
</evidence>
<dbReference type="InterPro" id="IPR024775">
    <property type="entry name" value="DinB-like"/>
</dbReference>
<reference evidence="8" key="1">
    <citation type="submission" date="2019-08" db="EMBL/GenBank/DDBJ databases">
        <authorList>
            <person name="Zheng X."/>
        </authorList>
    </citation>
    <scope>NUCLEOTIDE SEQUENCE [LARGE SCALE GENOMIC DNA]</scope>
    <source>
        <strain evidence="8">FJAT-25496</strain>
    </source>
</reference>
<comment type="subunit">
    <text evidence="5">Homodimer.</text>
</comment>
<sequence>MVNDRYPIGEFICEENISKDQVLKWMEEIRLLPSQLSEKVCHLSEEELSQPYRENGWTIRQVVHHIADSHTNGYIRFKLALTEDTPAIKPYNQDEWAKLPDSNMPISISLKIIDSLHERWTYLLQSLTDEQLKRAFHHPDSGLVTLAKSIGIYAWHGKHHLAHIRNALN</sequence>
<dbReference type="HAMAP" id="MF_01256">
    <property type="entry name" value="YfiT_hydrol"/>
    <property type="match status" value="1"/>
</dbReference>
<organism evidence="7 8">
    <name type="scientific">Cytobacillus dafuensis</name>
    <name type="common">Bacillus dafuensis</name>
    <dbReference type="NCBI Taxonomy" id="1742359"/>
    <lineage>
        <taxon>Bacteria</taxon>
        <taxon>Bacillati</taxon>
        <taxon>Bacillota</taxon>
        <taxon>Bacilli</taxon>
        <taxon>Bacillales</taxon>
        <taxon>Bacillaceae</taxon>
        <taxon>Cytobacillus</taxon>
    </lineage>
</organism>
<dbReference type="OrthoDB" id="9796039at2"/>
<protein>
    <recommendedName>
        <fullName evidence="5">Putative metal-dependent hydrolase FSZ17_01310</fullName>
        <ecNumber evidence="5">3.-.-.-</ecNumber>
    </recommendedName>
</protein>
<evidence type="ECO:0000259" key="6">
    <source>
        <dbReference type="Pfam" id="PF12867"/>
    </source>
</evidence>
<evidence type="ECO:0000256" key="1">
    <source>
        <dbReference type="ARBA" id="ARBA00022490"/>
    </source>
</evidence>
<name>A0A5B8YZD2_CYTDA</name>
<dbReference type="Pfam" id="PF12867">
    <property type="entry name" value="DinB_2"/>
    <property type="match status" value="1"/>
</dbReference>
<dbReference type="GO" id="GO:0008270">
    <property type="term" value="F:zinc ion binding"/>
    <property type="evidence" value="ECO:0007669"/>
    <property type="project" value="UniProtKB-UniRule"/>
</dbReference>
<keyword evidence="8" id="KW-1185">Reference proteome</keyword>
<keyword evidence="3 5" id="KW-0378">Hydrolase</keyword>
<keyword evidence="4 5" id="KW-0862">Zinc</keyword>
<gene>
    <name evidence="7" type="ORF">FSZ17_01310</name>
</gene>
<keyword evidence="2 5" id="KW-0479">Metal-binding</keyword>
<evidence type="ECO:0000256" key="4">
    <source>
        <dbReference type="ARBA" id="ARBA00022833"/>
    </source>
</evidence>
<dbReference type="AlphaFoldDB" id="A0A5B8YZD2"/>
<dbReference type="Proteomes" id="UP000321555">
    <property type="component" value="Chromosome"/>
</dbReference>
<dbReference type="NCBIfam" id="NF009807">
    <property type="entry name" value="PRK13291.1"/>
    <property type="match status" value="1"/>
</dbReference>
<dbReference type="KEGG" id="bda:FSZ17_01310"/>
<comment type="subcellular location">
    <subcellularLocation>
        <location evidence="5">Cytoplasm</location>
    </subcellularLocation>
</comment>
<dbReference type="GO" id="GO:0005737">
    <property type="term" value="C:cytoplasm"/>
    <property type="evidence" value="ECO:0007669"/>
    <property type="project" value="UniProtKB-SubCell"/>
</dbReference>
<evidence type="ECO:0000313" key="8">
    <source>
        <dbReference type="Proteomes" id="UP000321555"/>
    </source>
</evidence>
<feature type="binding site" evidence="5">
    <location>
        <position position="65"/>
    </location>
    <ligand>
        <name>Zn(2+)</name>
        <dbReference type="ChEBI" id="CHEBI:29105"/>
    </ligand>
</feature>
<dbReference type="SUPFAM" id="SSF109854">
    <property type="entry name" value="DinB/YfiT-like putative metalloenzymes"/>
    <property type="match status" value="1"/>
</dbReference>
<keyword evidence="1 5" id="KW-0963">Cytoplasm</keyword>
<dbReference type="InterPro" id="IPR023774">
    <property type="entry name" value="Put_metal_dep_hydrolase_YfiT"/>
</dbReference>
<feature type="binding site" evidence="5">
    <location>
        <position position="156"/>
    </location>
    <ligand>
        <name>Zn(2+)</name>
        <dbReference type="ChEBI" id="CHEBI:29105"/>
    </ligand>
</feature>
<dbReference type="GO" id="GO:0016787">
    <property type="term" value="F:hydrolase activity"/>
    <property type="evidence" value="ECO:0007669"/>
    <property type="project" value="UniProtKB-UniRule"/>
</dbReference>
<feature type="binding site" evidence="5">
    <location>
        <position position="160"/>
    </location>
    <ligand>
        <name>Zn(2+)</name>
        <dbReference type="ChEBI" id="CHEBI:29105"/>
    </ligand>
</feature>
<dbReference type="EMBL" id="CP042593">
    <property type="protein sequence ID" value="QED46052.1"/>
    <property type="molecule type" value="Genomic_DNA"/>
</dbReference>
<dbReference type="InterPro" id="IPR034660">
    <property type="entry name" value="DinB/YfiT-like"/>
</dbReference>